<dbReference type="PANTHER" id="PTHR33507:SF3">
    <property type="entry name" value="INNER MEMBRANE PROTEIN YBBJ"/>
    <property type="match status" value="1"/>
</dbReference>
<keyword evidence="3 5" id="KW-1133">Transmembrane helix</keyword>
<dbReference type="InterPro" id="IPR002810">
    <property type="entry name" value="NfeD-like_C"/>
</dbReference>
<dbReference type="PANTHER" id="PTHR33507">
    <property type="entry name" value="INNER MEMBRANE PROTEIN YBBJ"/>
    <property type="match status" value="1"/>
</dbReference>
<dbReference type="SUPFAM" id="SSF141322">
    <property type="entry name" value="NfeD domain-like"/>
    <property type="match status" value="1"/>
</dbReference>
<dbReference type="InterPro" id="IPR052165">
    <property type="entry name" value="Membrane_assoc_protease"/>
</dbReference>
<reference evidence="7" key="1">
    <citation type="submission" date="2020-05" db="EMBL/GenBank/DDBJ databases">
        <authorList>
            <person name="Chiriac C."/>
            <person name="Salcher M."/>
            <person name="Ghai R."/>
            <person name="Kavagutti S V."/>
        </authorList>
    </citation>
    <scope>NUCLEOTIDE SEQUENCE</scope>
</reference>
<comment type="subcellular location">
    <subcellularLocation>
        <location evidence="1">Membrane</location>
        <topology evidence="1">Multi-pass membrane protein</topology>
    </subcellularLocation>
</comment>
<accession>A0A6J6YVB9</accession>
<dbReference type="Pfam" id="PF01957">
    <property type="entry name" value="NfeD"/>
    <property type="match status" value="1"/>
</dbReference>
<keyword evidence="2 5" id="KW-0812">Transmembrane</keyword>
<protein>
    <submittedName>
        <fullName evidence="7">Unannotated protein</fullName>
    </submittedName>
</protein>
<proteinExistence type="predicted"/>
<gene>
    <name evidence="7" type="ORF">UFOPK2992_01730</name>
</gene>
<name>A0A6J6YVB9_9ZZZZ</name>
<feature type="transmembrane region" description="Helical" evidence="5">
    <location>
        <begin position="48"/>
        <end position="66"/>
    </location>
</feature>
<dbReference type="InterPro" id="IPR012340">
    <property type="entry name" value="NA-bd_OB-fold"/>
</dbReference>
<sequence length="149" mass="15267">MAVWIIIAVLLVAVEMHHLAFFAVFAAAGAIAAAVVAAFAPSEYGWQVAVASAVAIIGVVAVRPYVSRAFAHRGEGIVVHGVHGGLVGAQAMTIDEVTTHATGHVYLLGESWLAVTTDGITIAPGTAVQIAAVKGTTLTVKTVTIKENQ</sequence>
<dbReference type="EMBL" id="CAFAAI010000351">
    <property type="protein sequence ID" value="CAB4813372.1"/>
    <property type="molecule type" value="Genomic_DNA"/>
</dbReference>
<dbReference type="AlphaFoldDB" id="A0A6J6YVB9"/>
<dbReference type="Gene3D" id="2.40.50.140">
    <property type="entry name" value="Nucleic acid-binding proteins"/>
    <property type="match status" value="1"/>
</dbReference>
<evidence type="ECO:0000259" key="6">
    <source>
        <dbReference type="Pfam" id="PF01957"/>
    </source>
</evidence>
<evidence type="ECO:0000256" key="2">
    <source>
        <dbReference type="ARBA" id="ARBA00022692"/>
    </source>
</evidence>
<evidence type="ECO:0000256" key="3">
    <source>
        <dbReference type="ARBA" id="ARBA00022989"/>
    </source>
</evidence>
<evidence type="ECO:0000313" key="7">
    <source>
        <dbReference type="EMBL" id="CAB4813372.1"/>
    </source>
</evidence>
<keyword evidence="4 5" id="KW-0472">Membrane</keyword>
<dbReference type="GO" id="GO:0005886">
    <property type="term" value="C:plasma membrane"/>
    <property type="evidence" value="ECO:0007669"/>
    <property type="project" value="TreeGrafter"/>
</dbReference>
<feature type="domain" description="NfeD-like C-terminal" evidence="6">
    <location>
        <begin position="85"/>
        <end position="141"/>
    </location>
</feature>
<evidence type="ECO:0000256" key="4">
    <source>
        <dbReference type="ARBA" id="ARBA00023136"/>
    </source>
</evidence>
<evidence type="ECO:0000256" key="1">
    <source>
        <dbReference type="ARBA" id="ARBA00004141"/>
    </source>
</evidence>
<evidence type="ECO:0000256" key="5">
    <source>
        <dbReference type="SAM" id="Phobius"/>
    </source>
</evidence>
<organism evidence="7">
    <name type="scientific">freshwater metagenome</name>
    <dbReference type="NCBI Taxonomy" id="449393"/>
    <lineage>
        <taxon>unclassified sequences</taxon>
        <taxon>metagenomes</taxon>
        <taxon>ecological metagenomes</taxon>
    </lineage>
</organism>